<feature type="non-terminal residue" evidence="2">
    <location>
        <position position="328"/>
    </location>
</feature>
<dbReference type="AlphaFoldDB" id="A0A7Y2H1H1"/>
<reference evidence="2 3" key="1">
    <citation type="submission" date="2020-03" db="EMBL/GenBank/DDBJ databases">
        <title>Metabolic flexibility allows generalist bacteria to become dominant in a frequently disturbed ecosystem.</title>
        <authorList>
            <person name="Chen Y.-J."/>
            <person name="Leung P.M."/>
            <person name="Bay S.K."/>
            <person name="Hugenholtz P."/>
            <person name="Kessler A.J."/>
            <person name="Shelley G."/>
            <person name="Waite D.W."/>
            <person name="Cook P.L."/>
            <person name="Greening C."/>
        </authorList>
    </citation>
    <scope>NUCLEOTIDE SEQUENCE [LARGE SCALE GENOMIC DNA]</scope>
    <source>
        <strain evidence="2">SS_bin_28</strain>
    </source>
</reference>
<gene>
    <name evidence="2" type="ORF">HKN21_02615</name>
</gene>
<evidence type="ECO:0000256" key="1">
    <source>
        <dbReference type="SAM" id="SignalP"/>
    </source>
</evidence>
<evidence type="ECO:0000313" key="3">
    <source>
        <dbReference type="Proteomes" id="UP000547674"/>
    </source>
</evidence>
<feature type="chain" id="PRO_5031269788" evidence="1">
    <location>
        <begin position="20"/>
        <end position="328"/>
    </location>
</feature>
<keyword evidence="1" id="KW-0732">Signal</keyword>
<dbReference type="PROSITE" id="PS51257">
    <property type="entry name" value="PROKAR_LIPOPROTEIN"/>
    <property type="match status" value="1"/>
</dbReference>
<comment type="caution">
    <text evidence="2">The sequence shown here is derived from an EMBL/GenBank/DDBJ whole genome shotgun (WGS) entry which is preliminary data.</text>
</comment>
<dbReference type="EMBL" id="JABDJR010000093">
    <property type="protein sequence ID" value="NNF05632.1"/>
    <property type="molecule type" value="Genomic_DNA"/>
</dbReference>
<evidence type="ECO:0000313" key="2">
    <source>
        <dbReference type="EMBL" id="NNF05632.1"/>
    </source>
</evidence>
<proteinExistence type="predicted"/>
<name>A0A7Y2H1H1_UNCEI</name>
<organism evidence="2 3">
    <name type="scientific">Eiseniibacteriota bacterium</name>
    <dbReference type="NCBI Taxonomy" id="2212470"/>
    <lineage>
        <taxon>Bacteria</taxon>
        <taxon>Candidatus Eiseniibacteriota</taxon>
    </lineage>
</organism>
<dbReference type="Proteomes" id="UP000547674">
    <property type="component" value="Unassembled WGS sequence"/>
</dbReference>
<sequence>MMKTGWRLLALLMFLGAGAGLQGCSEEATTGSGPDGGDTSAELQIDLEDPTGGLTSENEEPGFGDDFYNQALAEDTPVSDQLADGEDIVESASDRVFFLRVEWGNLVEAPEIAEDEADCGKLSWDGNLFANNENAIIPLTTIRFERRGEYADALVFPRTSRSLLEWTSTTGCGRDGVLVRIVIPETDEGGTPPDIEPTITFDTPNLTKTIPLADLAGYEETVMIDDENGVRFVGYEKGDLDDLCARGPLVGVWGTIDDADIPTGYLRAVWLNPVGQTHGHMRGRWGFTEDGRRVWRGKAINHLGTYMGHVNGTWAPGDGHGGDFAGRW</sequence>
<accession>A0A7Y2H1H1</accession>
<protein>
    <submittedName>
        <fullName evidence="2">Uncharacterized protein</fullName>
    </submittedName>
</protein>
<feature type="signal peptide" evidence="1">
    <location>
        <begin position="1"/>
        <end position="19"/>
    </location>
</feature>